<reference evidence="3" key="2">
    <citation type="submission" date="2020-05" db="EMBL/GenBank/DDBJ databases">
        <authorList>
            <person name="Kim H.-S."/>
            <person name="Proctor R.H."/>
            <person name="Brown D.W."/>
        </authorList>
    </citation>
    <scope>NUCLEOTIDE SEQUENCE</scope>
    <source>
        <strain evidence="3">NRRL 22465</strain>
    </source>
</reference>
<keyword evidence="2" id="KW-1133">Transmembrane helix</keyword>
<reference evidence="3" key="1">
    <citation type="journal article" date="2020" name="BMC Genomics">
        <title>Correction to: Identification and distribution of gene clusters required for synthesis of sphingolipid metabolism inhibitors in diverse species of the filamentous fungus Fusarium.</title>
        <authorList>
            <person name="Kim H.S."/>
            <person name="Lohmar J.M."/>
            <person name="Busman M."/>
            <person name="Brown D.W."/>
            <person name="Naumann T.A."/>
            <person name="Divon H.H."/>
            <person name="Lysoe E."/>
            <person name="Uhlig S."/>
            <person name="Proctor R.H."/>
        </authorList>
    </citation>
    <scope>NUCLEOTIDE SEQUENCE</scope>
    <source>
        <strain evidence="3">NRRL 22465</strain>
    </source>
</reference>
<dbReference type="AlphaFoldDB" id="A0A8H4XBL3"/>
<keyword evidence="2" id="KW-0812">Transmembrane</keyword>
<evidence type="ECO:0000256" key="2">
    <source>
        <dbReference type="SAM" id="Phobius"/>
    </source>
</evidence>
<comment type="caution">
    <text evidence="3">The sequence shown here is derived from an EMBL/GenBank/DDBJ whole genome shotgun (WGS) entry which is preliminary data.</text>
</comment>
<keyword evidence="4" id="KW-1185">Reference proteome</keyword>
<dbReference type="Proteomes" id="UP000635477">
    <property type="component" value="Unassembled WGS sequence"/>
</dbReference>
<gene>
    <name evidence="3" type="ORF">FZEAL_10418</name>
</gene>
<organism evidence="3 4">
    <name type="scientific">Fusarium zealandicum</name>
    <dbReference type="NCBI Taxonomy" id="1053134"/>
    <lineage>
        <taxon>Eukaryota</taxon>
        <taxon>Fungi</taxon>
        <taxon>Dikarya</taxon>
        <taxon>Ascomycota</taxon>
        <taxon>Pezizomycotina</taxon>
        <taxon>Sordariomycetes</taxon>
        <taxon>Hypocreomycetidae</taxon>
        <taxon>Hypocreales</taxon>
        <taxon>Nectriaceae</taxon>
        <taxon>Fusarium</taxon>
        <taxon>Fusarium staphyleae species complex</taxon>
    </lineage>
</organism>
<accession>A0A8H4XBL3</accession>
<feature type="compositionally biased region" description="Low complexity" evidence="1">
    <location>
        <begin position="221"/>
        <end position="243"/>
    </location>
</feature>
<dbReference type="EMBL" id="JABEYC010001174">
    <property type="protein sequence ID" value="KAF4968209.1"/>
    <property type="molecule type" value="Genomic_DNA"/>
</dbReference>
<evidence type="ECO:0000256" key="1">
    <source>
        <dbReference type="SAM" id="MobiDB-lite"/>
    </source>
</evidence>
<feature type="region of interest" description="Disordered" evidence="1">
    <location>
        <begin position="219"/>
        <end position="264"/>
    </location>
</feature>
<evidence type="ECO:0000313" key="4">
    <source>
        <dbReference type="Proteomes" id="UP000635477"/>
    </source>
</evidence>
<evidence type="ECO:0000313" key="3">
    <source>
        <dbReference type="EMBL" id="KAF4968209.1"/>
    </source>
</evidence>
<proteinExistence type="predicted"/>
<protein>
    <submittedName>
        <fullName evidence="3">Uncharacterized protein</fullName>
    </submittedName>
</protein>
<dbReference type="OrthoDB" id="5337545at2759"/>
<sequence length="475" mass="51433">MHGRRRTGFFDEEGRWEVTQQNPRLAELQVWSGLTLALALALALAWVGLIWFWPGLGLPLDGPDGDRRWWIRWDGWIWLAEEPDGELQLGESATIGPSYRELQCSAATVIAWKPPNTSATSLPAMDAKVDDLTSKEVSGLRRLTPNLTWRRLTLLSKSGNNGHPGSSQKSRYLNTYETFLELLLGKEKDTNTGDYDSIVDRFQASGKLALNAFGTGPGLTGQQSAGKGSSGASSIGRVSSGAGEASSHRLRSAAPGESLRSQANLESGASAQAFNDFVGADSTLQVEDSSYYPHYQHQQGQNQTSSKGAAVAQQEELDGAAVVSLLDGPSHELDAVLVGAEDPEAEDDGLTPEAAAKLREALFPAISATSGPRWDDLLNLNPDFLTQPGAGAEMEMQLHFGTVDAAQARSSWLQQWGNVLTGYTDHVWGDLEPLAAEARREVEQLKTRDPEVPGPPPETKALDRLRQILAHVRGF</sequence>
<feature type="transmembrane region" description="Helical" evidence="2">
    <location>
        <begin position="30"/>
        <end position="53"/>
    </location>
</feature>
<keyword evidence="2" id="KW-0472">Membrane</keyword>
<name>A0A8H4XBL3_9HYPO</name>